<keyword evidence="2" id="KW-0689">Ribosomal protein</keyword>
<dbReference type="InterPro" id="IPR029064">
    <property type="entry name" value="Ribosomal_eL30-like_sf"/>
</dbReference>
<sequence>MWYRVIWQLKVRWIEAKLKLLVIAQNASERTRNKLIRLAGMKNVPMVFFGSKEELGRLIGKTERSSVAFTDKKMAEGILRALEGGGVNRTEIKPWR</sequence>
<organism evidence="2 3">
    <name type="scientific">Pelotomaculum thermopropionicum (strain DSM 13744 / JCM 10971 / SI)</name>
    <dbReference type="NCBI Taxonomy" id="370438"/>
    <lineage>
        <taxon>Bacteria</taxon>
        <taxon>Bacillati</taxon>
        <taxon>Bacillota</taxon>
        <taxon>Clostridia</taxon>
        <taxon>Eubacteriales</taxon>
        <taxon>Desulfotomaculaceae</taxon>
        <taxon>Pelotomaculum</taxon>
    </lineage>
</organism>
<dbReference type="EMBL" id="AP009389">
    <property type="protein sequence ID" value="BAF59449.1"/>
    <property type="molecule type" value="Genomic_DNA"/>
</dbReference>
<reference evidence="3" key="1">
    <citation type="journal article" date="2008" name="Genome Res.">
        <title>The genome of Pelotomaculum thermopropionicum reveals niche-associated evolution in anaerobic microbiota.</title>
        <authorList>
            <person name="Kosaka T."/>
            <person name="Kato S."/>
            <person name="Shimoyama T."/>
            <person name="Ishii S."/>
            <person name="Abe T."/>
            <person name="Watanabe K."/>
        </authorList>
    </citation>
    <scope>NUCLEOTIDE SEQUENCE [LARGE SCALE GENOMIC DNA]</scope>
    <source>
        <strain evidence="3">DSM 13744 / JCM 10971 / SI</strain>
    </source>
</reference>
<dbReference type="STRING" id="370438.PTH_1268"/>
<dbReference type="HOGENOM" id="CLU_2357230_0_0_9"/>
<dbReference type="Gene3D" id="3.30.1330.30">
    <property type="match status" value="1"/>
</dbReference>
<gene>
    <name evidence="2" type="primary">RPL8A</name>
    <name evidence="2" type="ordered locus">PTH_1268</name>
</gene>
<evidence type="ECO:0000313" key="2">
    <source>
        <dbReference type="EMBL" id="BAF59449.1"/>
    </source>
</evidence>
<dbReference type="Proteomes" id="UP000006556">
    <property type="component" value="Chromosome"/>
</dbReference>
<evidence type="ECO:0000313" key="3">
    <source>
        <dbReference type="Proteomes" id="UP000006556"/>
    </source>
</evidence>
<dbReference type="eggNOG" id="COG1358">
    <property type="taxonomic scope" value="Bacteria"/>
</dbReference>
<dbReference type="GO" id="GO:0005840">
    <property type="term" value="C:ribosome"/>
    <property type="evidence" value="ECO:0007669"/>
    <property type="project" value="UniProtKB-KW"/>
</dbReference>
<keyword evidence="2" id="KW-0687">Ribonucleoprotein</keyword>
<feature type="domain" description="Ribosomal protein eL8/eL30/eS12/Gadd45" evidence="1">
    <location>
        <begin position="17"/>
        <end position="72"/>
    </location>
</feature>
<dbReference type="KEGG" id="pth:PTH_1268"/>
<proteinExistence type="predicted"/>
<dbReference type="AlphaFoldDB" id="A5D2R9"/>
<evidence type="ECO:0000259" key="1">
    <source>
        <dbReference type="Pfam" id="PF01248"/>
    </source>
</evidence>
<accession>A5D2R9</accession>
<dbReference type="Pfam" id="PF01248">
    <property type="entry name" value="Ribosomal_L7Ae"/>
    <property type="match status" value="1"/>
</dbReference>
<dbReference type="SUPFAM" id="SSF55315">
    <property type="entry name" value="L30e-like"/>
    <property type="match status" value="1"/>
</dbReference>
<keyword evidence="3" id="KW-1185">Reference proteome</keyword>
<dbReference type="InterPro" id="IPR004038">
    <property type="entry name" value="Ribosomal_eL8/eL30/eS12/Gad45"/>
</dbReference>
<protein>
    <submittedName>
        <fullName evidence="2">Ribosomal protein HS6-type</fullName>
    </submittedName>
</protein>
<name>A5D2R9_PELTS</name>